<dbReference type="PANTHER" id="PTHR11365:SF23">
    <property type="entry name" value="HYPOTHETICAL 5-OXOPROLINASE (EUROFUNG)-RELATED"/>
    <property type="match status" value="1"/>
</dbReference>
<dbReference type="GO" id="GO:0017168">
    <property type="term" value="F:5-oxoprolinase (ATP-hydrolyzing) activity"/>
    <property type="evidence" value="ECO:0007669"/>
    <property type="project" value="TreeGrafter"/>
</dbReference>
<reference evidence="3 4" key="1">
    <citation type="submission" date="2019-03" db="EMBL/GenBank/DDBJ databases">
        <title>Genomic Encyclopedia of Type Strains, Phase IV (KMG-IV): sequencing the most valuable type-strain genomes for metagenomic binning, comparative biology and taxonomic classification.</title>
        <authorList>
            <person name="Goeker M."/>
        </authorList>
    </citation>
    <scope>NUCLEOTIDE SEQUENCE [LARGE SCALE GENOMIC DNA]</scope>
    <source>
        <strain evidence="3 4">DSM 26377</strain>
    </source>
</reference>
<dbReference type="Proteomes" id="UP000295341">
    <property type="component" value="Unassembled WGS sequence"/>
</dbReference>
<accession>A0A4R7P2Q6</accession>
<sequence length="689" mass="73754">MLTIDIDTGGTMTDALITDGATRHCIKVDTTPHDFTVALQTCLKEAGKLYGIDTLEEFLPKVSLIRWSSTITTNVLAERRGAKVGLLVTQGHEEDLYGEGRSAIIDELVAADAVIGLPENPEPRDILLAVKQLLESGVRRICVALAGSFPDNRNEIAIKRVIESQYPDHIIGSVPVLLGSEMAQIGHDQTRAHYSAMNAYTHSRLATSLFKAEDVLRDEFGWRGTLLIGQTSGGVARIGKTKAVDTIESGPVFGTFGGAFVAREYQLKDVVCFDVGGTTTKCSIVRNGEPVYQRGGNLMEIPVQTSFAMLRSAAIGGGSVAKVKDGRLRLGPESQGAAPGPACYALGGREATLTDAILLLGYLDPGSFLGGRRKLSVDHAKKVIEKNVAKPLGLSVEQAALVIRDEAVSVMAELIANTLAEAGLQAAATALFSFGGNGPMFGALVAERLGIAKAYAFDFGPVFGAFGSSVSDVAHVYERGVGLKWEAANQEAILKTAERLHTQAVRDLQGEGFDPSAATYRYELEFGRDANVSSNCRFDLITPRSPDEVRDAARPEGRSPALSLREIQRPGYAVGDFTTAAQNALEQAGLDKTSDPLLLIRLTARFEVGANQLQQRSERRESVKPATRPMQFNGRGAEPLPAYVWEQLNVGDTITGPAVINGATLTCPVPPKWVLTVDAYGNATMNKQA</sequence>
<feature type="domain" description="Hydantoinase A/oxoprolinase" evidence="1">
    <location>
        <begin position="192"/>
        <end position="475"/>
    </location>
</feature>
<dbReference type="GO" id="GO:0006749">
    <property type="term" value="P:glutathione metabolic process"/>
    <property type="evidence" value="ECO:0007669"/>
    <property type="project" value="TreeGrafter"/>
</dbReference>
<proteinExistence type="predicted"/>
<dbReference type="AlphaFoldDB" id="A0A4R7P2Q6"/>
<dbReference type="EMBL" id="SOBT01000009">
    <property type="protein sequence ID" value="TDU28014.1"/>
    <property type="molecule type" value="Genomic_DNA"/>
</dbReference>
<dbReference type="GO" id="GO:0005829">
    <property type="term" value="C:cytosol"/>
    <property type="evidence" value="ECO:0007669"/>
    <property type="project" value="TreeGrafter"/>
</dbReference>
<feature type="domain" description="Hydantoinase/oxoprolinase N-terminal" evidence="2">
    <location>
        <begin position="4"/>
        <end position="164"/>
    </location>
</feature>
<dbReference type="PANTHER" id="PTHR11365">
    <property type="entry name" value="5-OXOPROLINASE RELATED"/>
    <property type="match status" value="1"/>
</dbReference>
<dbReference type="InterPro" id="IPR045079">
    <property type="entry name" value="Oxoprolinase-like"/>
</dbReference>
<dbReference type="InterPro" id="IPR008040">
    <property type="entry name" value="Hydant_A_N"/>
</dbReference>
<evidence type="ECO:0000313" key="4">
    <source>
        <dbReference type="Proteomes" id="UP000295341"/>
    </source>
</evidence>
<dbReference type="RefSeq" id="WP_162851173.1">
    <property type="nucleotide sequence ID" value="NZ_MWIN01000010.1"/>
</dbReference>
<organism evidence="3 4">
    <name type="scientific">Panacagrimonas perspica</name>
    <dbReference type="NCBI Taxonomy" id="381431"/>
    <lineage>
        <taxon>Bacteria</taxon>
        <taxon>Pseudomonadati</taxon>
        <taxon>Pseudomonadota</taxon>
        <taxon>Gammaproteobacteria</taxon>
        <taxon>Nevskiales</taxon>
        <taxon>Nevskiaceae</taxon>
        <taxon>Panacagrimonas</taxon>
    </lineage>
</organism>
<name>A0A4R7P2Q6_9GAMM</name>
<comment type="caution">
    <text evidence="3">The sequence shown here is derived from an EMBL/GenBank/DDBJ whole genome shotgun (WGS) entry which is preliminary data.</text>
</comment>
<evidence type="ECO:0000259" key="1">
    <source>
        <dbReference type="Pfam" id="PF01968"/>
    </source>
</evidence>
<keyword evidence="4" id="KW-1185">Reference proteome</keyword>
<dbReference type="Pfam" id="PF05378">
    <property type="entry name" value="Hydant_A_N"/>
    <property type="match status" value="1"/>
</dbReference>
<dbReference type="NCBIfam" id="NF042960">
    <property type="entry name" value="AcphenoCarb_ApcA"/>
    <property type="match status" value="1"/>
</dbReference>
<evidence type="ECO:0000259" key="2">
    <source>
        <dbReference type="Pfam" id="PF05378"/>
    </source>
</evidence>
<dbReference type="InterPro" id="IPR002821">
    <property type="entry name" value="Hydantoinase_A"/>
</dbReference>
<evidence type="ECO:0000313" key="3">
    <source>
        <dbReference type="EMBL" id="TDU28014.1"/>
    </source>
</evidence>
<gene>
    <name evidence="3" type="ORF">DFR24_2373</name>
</gene>
<protein>
    <submittedName>
        <fullName evidence="3">N-methylhydantoinase A/acetophenone carboxylase</fullName>
    </submittedName>
</protein>
<dbReference type="Pfam" id="PF01968">
    <property type="entry name" value="Hydantoinase_A"/>
    <property type="match status" value="1"/>
</dbReference>
<dbReference type="InterPro" id="IPR053706">
    <property type="entry name" value="APC_alpha_subunit-like"/>
</dbReference>